<name>A0A2I0X9C2_9ASPA</name>
<dbReference type="Proteomes" id="UP000233837">
    <property type="component" value="Unassembled WGS sequence"/>
</dbReference>
<dbReference type="EMBL" id="KZ502052">
    <property type="protein sequence ID" value="PKU84519.1"/>
    <property type="molecule type" value="Genomic_DNA"/>
</dbReference>
<reference evidence="1 2" key="1">
    <citation type="journal article" date="2016" name="Sci. Rep.">
        <title>The Dendrobium catenatum Lindl. genome sequence provides insights into polysaccharide synthase, floral development and adaptive evolution.</title>
        <authorList>
            <person name="Zhang G.Q."/>
            <person name="Xu Q."/>
            <person name="Bian C."/>
            <person name="Tsai W.C."/>
            <person name="Yeh C.M."/>
            <person name="Liu K.W."/>
            <person name="Yoshida K."/>
            <person name="Zhang L.S."/>
            <person name="Chang S.B."/>
            <person name="Chen F."/>
            <person name="Shi Y."/>
            <person name="Su Y.Y."/>
            <person name="Zhang Y.Q."/>
            <person name="Chen L.J."/>
            <person name="Yin Y."/>
            <person name="Lin M."/>
            <person name="Huang H."/>
            <person name="Deng H."/>
            <person name="Wang Z.W."/>
            <person name="Zhu S.L."/>
            <person name="Zhao X."/>
            <person name="Deng C."/>
            <person name="Niu S.C."/>
            <person name="Huang J."/>
            <person name="Wang M."/>
            <person name="Liu G.H."/>
            <person name="Yang H.J."/>
            <person name="Xiao X.J."/>
            <person name="Hsiao Y.Y."/>
            <person name="Wu W.L."/>
            <person name="Chen Y.Y."/>
            <person name="Mitsuda N."/>
            <person name="Ohme-Takagi M."/>
            <person name="Luo Y.B."/>
            <person name="Van de Peer Y."/>
            <person name="Liu Z.J."/>
        </authorList>
    </citation>
    <scope>NUCLEOTIDE SEQUENCE [LARGE SCALE GENOMIC DNA]</scope>
    <source>
        <tissue evidence="1">The whole plant</tissue>
    </source>
</reference>
<gene>
    <name evidence="1" type="ORF">MA16_Dca003032</name>
</gene>
<dbReference type="AlphaFoldDB" id="A0A2I0X9C2"/>
<reference evidence="1 2" key="2">
    <citation type="journal article" date="2017" name="Nature">
        <title>The Apostasia genome and the evolution of orchids.</title>
        <authorList>
            <person name="Zhang G.Q."/>
            <person name="Liu K.W."/>
            <person name="Li Z."/>
            <person name="Lohaus R."/>
            <person name="Hsiao Y.Y."/>
            <person name="Niu S.C."/>
            <person name="Wang J.Y."/>
            <person name="Lin Y.C."/>
            <person name="Xu Q."/>
            <person name="Chen L.J."/>
            <person name="Yoshida K."/>
            <person name="Fujiwara S."/>
            <person name="Wang Z.W."/>
            <person name="Zhang Y.Q."/>
            <person name="Mitsuda N."/>
            <person name="Wang M."/>
            <person name="Liu G.H."/>
            <person name="Pecoraro L."/>
            <person name="Huang H.X."/>
            <person name="Xiao X.J."/>
            <person name="Lin M."/>
            <person name="Wu X.Y."/>
            <person name="Wu W.L."/>
            <person name="Chen Y.Y."/>
            <person name="Chang S.B."/>
            <person name="Sakamoto S."/>
            <person name="Ohme-Takagi M."/>
            <person name="Yagi M."/>
            <person name="Zeng S.J."/>
            <person name="Shen C.Y."/>
            <person name="Yeh C.M."/>
            <person name="Luo Y.B."/>
            <person name="Tsai W.C."/>
            <person name="Van de Peer Y."/>
            <person name="Liu Z.J."/>
        </authorList>
    </citation>
    <scope>NUCLEOTIDE SEQUENCE [LARGE SCALE GENOMIC DNA]</scope>
    <source>
        <tissue evidence="1">The whole plant</tissue>
    </source>
</reference>
<accession>A0A2I0X9C2</accession>
<protein>
    <submittedName>
        <fullName evidence="1">Uncharacterized protein</fullName>
    </submittedName>
</protein>
<keyword evidence="2" id="KW-1185">Reference proteome</keyword>
<evidence type="ECO:0000313" key="2">
    <source>
        <dbReference type="Proteomes" id="UP000233837"/>
    </source>
</evidence>
<evidence type="ECO:0000313" key="1">
    <source>
        <dbReference type="EMBL" id="PKU84519.1"/>
    </source>
</evidence>
<proteinExistence type="predicted"/>
<organism evidence="1 2">
    <name type="scientific">Dendrobium catenatum</name>
    <dbReference type="NCBI Taxonomy" id="906689"/>
    <lineage>
        <taxon>Eukaryota</taxon>
        <taxon>Viridiplantae</taxon>
        <taxon>Streptophyta</taxon>
        <taxon>Embryophyta</taxon>
        <taxon>Tracheophyta</taxon>
        <taxon>Spermatophyta</taxon>
        <taxon>Magnoliopsida</taxon>
        <taxon>Liliopsida</taxon>
        <taxon>Asparagales</taxon>
        <taxon>Orchidaceae</taxon>
        <taxon>Epidendroideae</taxon>
        <taxon>Malaxideae</taxon>
        <taxon>Dendrobiinae</taxon>
        <taxon>Dendrobium</taxon>
    </lineage>
</organism>
<sequence length="171" mass="18641">MEEDLSNIPVLGEQEYLKPVDAIIEEAVIDNVAHKDQVSDVVDADPAEFIVQNSGKNFGLAEGIEGVVQQIEPSENGSIQDVMEDNGEEVLLGEVAEDSSEKLHSVVAKPVHNIDNNKDCLFEDGKFHLPSKSIQQKKKLNKDFGPIKGSLRGRKISMLGVSDGFTLQAIT</sequence>